<dbReference type="PANTHER" id="PTHR35324:SF4">
    <property type="entry name" value="EXPRESSED PROTEIN"/>
    <property type="match status" value="1"/>
</dbReference>
<reference evidence="2" key="1">
    <citation type="submission" date="2020-06" db="EMBL/GenBank/DDBJ databases">
        <authorList>
            <person name="Li T."/>
            <person name="Hu X."/>
            <person name="Zhang T."/>
            <person name="Song X."/>
            <person name="Zhang H."/>
            <person name="Dai N."/>
            <person name="Sheng W."/>
            <person name="Hou X."/>
            <person name="Wei L."/>
        </authorList>
    </citation>
    <scope>NUCLEOTIDE SEQUENCE</scope>
    <source>
        <strain evidence="2">G01</strain>
        <tissue evidence="2">Leaf</tissue>
    </source>
</reference>
<comment type="caution">
    <text evidence="2">The sequence shown here is derived from an EMBL/GenBank/DDBJ whole genome shotgun (WGS) entry which is preliminary data.</text>
</comment>
<proteinExistence type="predicted"/>
<sequence length="127" mass="14214">MCSLLPQKHPNTDNPEVAQNKDQDDEENPADLVTSHLYLKPAHATGTLDKAVVLRRIRHRKRVNKVKSAMQALLSSPFASNADDKKTSVARIRWADDAFAALNYNYCSLSVYIYMCVCVCVCVSEVD</sequence>
<accession>A0AAW2K8I4</accession>
<protein>
    <submittedName>
        <fullName evidence="2">Uncharacterized protein</fullName>
    </submittedName>
</protein>
<dbReference type="EMBL" id="JACGWK010000227">
    <property type="protein sequence ID" value="KAL0302698.1"/>
    <property type="molecule type" value="Genomic_DNA"/>
</dbReference>
<dbReference type="AlphaFoldDB" id="A0AAW2K8I4"/>
<gene>
    <name evidence="2" type="ORF">Sangu_3085700</name>
</gene>
<feature type="region of interest" description="Disordered" evidence="1">
    <location>
        <begin position="1"/>
        <end position="30"/>
    </location>
</feature>
<evidence type="ECO:0000313" key="2">
    <source>
        <dbReference type="EMBL" id="KAL0302698.1"/>
    </source>
</evidence>
<reference evidence="2" key="2">
    <citation type="journal article" date="2024" name="Plant">
        <title>Genomic evolution and insights into agronomic trait innovations of Sesamum species.</title>
        <authorList>
            <person name="Miao H."/>
            <person name="Wang L."/>
            <person name="Qu L."/>
            <person name="Liu H."/>
            <person name="Sun Y."/>
            <person name="Le M."/>
            <person name="Wang Q."/>
            <person name="Wei S."/>
            <person name="Zheng Y."/>
            <person name="Lin W."/>
            <person name="Duan Y."/>
            <person name="Cao H."/>
            <person name="Xiong S."/>
            <person name="Wang X."/>
            <person name="Wei L."/>
            <person name="Li C."/>
            <person name="Ma Q."/>
            <person name="Ju M."/>
            <person name="Zhao R."/>
            <person name="Li G."/>
            <person name="Mu C."/>
            <person name="Tian Q."/>
            <person name="Mei H."/>
            <person name="Zhang T."/>
            <person name="Gao T."/>
            <person name="Zhang H."/>
        </authorList>
    </citation>
    <scope>NUCLEOTIDE SEQUENCE</scope>
    <source>
        <strain evidence="2">G01</strain>
    </source>
</reference>
<evidence type="ECO:0000256" key="1">
    <source>
        <dbReference type="SAM" id="MobiDB-lite"/>
    </source>
</evidence>
<organism evidence="2">
    <name type="scientific">Sesamum angustifolium</name>
    <dbReference type="NCBI Taxonomy" id="2727405"/>
    <lineage>
        <taxon>Eukaryota</taxon>
        <taxon>Viridiplantae</taxon>
        <taxon>Streptophyta</taxon>
        <taxon>Embryophyta</taxon>
        <taxon>Tracheophyta</taxon>
        <taxon>Spermatophyta</taxon>
        <taxon>Magnoliopsida</taxon>
        <taxon>eudicotyledons</taxon>
        <taxon>Gunneridae</taxon>
        <taxon>Pentapetalae</taxon>
        <taxon>asterids</taxon>
        <taxon>lamiids</taxon>
        <taxon>Lamiales</taxon>
        <taxon>Pedaliaceae</taxon>
        <taxon>Sesamum</taxon>
    </lineage>
</organism>
<name>A0AAW2K8I4_9LAMI</name>
<dbReference type="PANTHER" id="PTHR35324">
    <property type="entry name" value="BNAA08G03750D PROTEIN"/>
    <property type="match status" value="1"/>
</dbReference>